<dbReference type="EMBL" id="JAUORK010000004">
    <property type="protein sequence ID" value="MDO6671342.1"/>
    <property type="molecule type" value="Genomic_DNA"/>
</dbReference>
<gene>
    <name evidence="2" type="ORF">Q4535_04345</name>
</gene>
<comment type="caution">
    <text evidence="2">The sequence shown here is derived from an EMBL/GenBank/DDBJ whole genome shotgun (WGS) entry which is preliminary data.</text>
</comment>
<evidence type="ECO:0000256" key="1">
    <source>
        <dbReference type="SAM" id="MobiDB-lite"/>
    </source>
</evidence>
<proteinExistence type="predicted"/>
<evidence type="ECO:0008006" key="4">
    <source>
        <dbReference type="Google" id="ProtNLM"/>
    </source>
</evidence>
<dbReference type="Proteomes" id="UP001170481">
    <property type="component" value="Unassembled WGS sequence"/>
</dbReference>
<dbReference type="AlphaFoldDB" id="A0AAP4TVW6"/>
<accession>A0AAP4TVW6</accession>
<sequence length="388" mass="44766">MKLEISFNTLKSNARPMARPGHRPLSLDTSLPPLPEREAPPARKPGKPLEVDLPDVGPIDWDDFEHIRGKGDLLEKQGQQVMLYMRGHYTPKFHQALFDGINGNRIHVAYCQKLEEMKRAGKLDSEYFFSQSLEGQFLIVDRITREQGMAALKVCKLCLRKLNYEGYLTPGRGTGKIFDEFTFQGFFEKYSSFFPFHPAIDDDKQVPERPSYTKDWPEVSRKLREQHHYTCSQCRVSLNAHRHLLHVHHVNAVKNDNRKENLRVLCIDCHSKQPNHQRMFVHHDDRKLIASLRRQQEMPISQSWVDVFRFADPGVHGLLHHLQHNRTTVPEVGLDIQDSQQMVVATLELAWPRRKIGVAIDETDVSAAEALGWQVLTVEQALNSSRSF</sequence>
<reference evidence="2" key="1">
    <citation type="submission" date="2023-07" db="EMBL/GenBank/DDBJ databases">
        <title>Genome content predicts the carbon catabolic preferences of heterotrophic bacteria.</title>
        <authorList>
            <person name="Gralka M."/>
        </authorList>
    </citation>
    <scope>NUCLEOTIDE SEQUENCE</scope>
    <source>
        <strain evidence="2">C2R13</strain>
    </source>
</reference>
<evidence type="ECO:0000313" key="2">
    <source>
        <dbReference type="EMBL" id="MDO6671342.1"/>
    </source>
</evidence>
<dbReference type="RefSeq" id="WP_303593010.1">
    <property type="nucleotide sequence ID" value="NZ_JAUORK010000004.1"/>
</dbReference>
<organism evidence="2 3">
    <name type="scientific">Cobetia amphilecti</name>
    <dbReference type="NCBI Taxonomy" id="1055104"/>
    <lineage>
        <taxon>Bacteria</taxon>
        <taxon>Pseudomonadati</taxon>
        <taxon>Pseudomonadota</taxon>
        <taxon>Gammaproteobacteria</taxon>
        <taxon>Oceanospirillales</taxon>
        <taxon>Halomonadaceae</taxon>
        <taxon>Cobetia</taxon>
    </lineage>
</organism>
<protein>
    <recommendedName>
        <fullName evidence="4">HNH nuclease domain-containing protein</fullName>
    </recommendedName>
</protein>
<name>A0AAP4TVW6_9GAMM</name>
<feature type="region of interest" description="Disordered" evidence="1">
    <location>
        <begin position="12"/>
        <end position="51"/>
    </location>
</feature>
<evidence type="ECO:0000313" key="3">
    <source>
        <dbReference type="Proteomes" id="UP001170481"/>
    </source>
</evidence>